<comment type="function">
    <text evidence="8">Catalyzes the formation of 5-methyl-uridine at position 1939 (m5U1939) in 23S rRNA.</text>
</comment>
<evidence type="ECO:0000256" key="5">
    <source>
        <dbReference type="ARBA" id="ARBA00022691"/>
    </source>
</evidence>
<dbReference type="PROSITE" id="PS50926">
    <property type="entry name" value="TRAM"/>
    <property type="match status" value="1"/>
</dbReference>
<dbReference type="Proteomes" id="UP000027341">
    <property type="component" value="Unassembled WGS sequence"/>
</dbReference>
<dbReference type="AlphaFoldDB" id="A0A066ZQN5"/>
<dbReference type="STRING" id="28885.EI16_07440"/>
<dbReference type="SUPFAM" id="SSF53335">
    <property type="entry name" value="S-adenosyl-L-methionine-dependent methyltransferases"/>
    <property type="match status" value="1"/>
</dbReference>
<evidence type="ECO:0000256" key="4">
    <source>
        <dbReference type="ARBA" id="ARBA00022679"/>
    </source>
</evidence>
<keyword evidence="2" id="KW-0698">rRNA processing</keyword>
<dbReference type="InterPro" id="IPR012340">
    <property type="entry name" value="NA-bd_OB-fold"/>
</dbReference>
<evidence type="ECO:0000256" key="8">
    <source>
        <dbReference type="ARBA" id="ARBA00059995"/>
    </source>
</evidence>
<keyword evidence="1" id="KW-0479">Metal-binding</keyword>
<evidence type="ECO:0000256" key="1">
    <source>
        <dbReference type="ARBA" id="ARBA00022485"/>
    </source>
</evidence>
<comment type="catalytic activity">
    <reaction evidence="7">
        <text>uridine(1939) in 23S rRNA + S-adenosyl-L-methionine = 5-methyluridine(1939) in 23S rRNA + S-adenosyl-L-homocysteine + H(+)</text>
        <dbReference type="Rhea" id="RHEA:42908"/>
        <dbReference type="Rhea" id="RHEA-COMP:10278"/>
        <dbReference type="Rhea" id="RHEA-COMP:10279"/>
        <dbReference type="ChEBI" id="CHEBI:15378"/>
        <dbReference type="ChEBI" id="CHEBI:57856"/>
        <dbReference type="ChEBI" id="CHEBI:59789"/>
        <dbReference type="ChEBI" id="CHEBI:65315"/>
        <dbReference type="ChEBI" id="CHEBI:74447"/>
        <dbReference type="EC" id="2.1.1.190"/>
    </reaction>
</comment>
<gene>
    <name evidence="11" type="ORF">EI16_07440</name>
</gene>
<keyword evidence="12" id="KW-1185">Reference proteome</keyword>
<dbReference type="NCBIfam" id="TIGR00479">
    <property type="entry name" value="rumA"/>
    <property type="match status" value="1"/>
</dbReference>
<comment type="caution">
    <text evidence="11">The sequence shown here is derived from an EMBL/GenBank/DDBJ whole genome shotgun (WGS) entry which is preliminary data.</text>
</comment>
<dbReference type="RefSeq" id="WP_029911576.1">
    <property type="nucleotide sequence ID" value="NZ_AP020335.1"/>
</dbReference>
<dbReference type="SUPFAM" id="SSF50249">
    <property type="entry name" value="Nucleic acid-binding proteins"/>
    <property type="match status" value="1"/>
</dbReference>
<dbReference type="GO" id="GO:0051539">
    <property type="term" value="F:4 iron, 4 sulfur cluster binding"/>
    <property type="evidence" value="ECO:0007669"/>
    <property type="project" value="UniProtKB-KW"/>
</dbReference>
<evidence type="ECO:0000256" key="2">
    <source>
        <dbReference type="ARBA" id="ARBA00022552"/>
    </source>
</evidence>
<keyword evidence="5 9" id="KW-0949">S-adenosyl-L-methionine</keyword>
<keyword evidence="1" id="KW-0408">Iron</keyword>
<dbReference type="GO" id="GO:0070041">
    <property type="term" value="F:rRNA (uridine-C5-)-methyltransferase activity"/>
    <property type="evidence" value="ECO:0007669"/>
    <property type="project" value="TreeGrafter"/>
</dbReference>
<dbReference type="CDD" id="cd02440">
    <property type="entry name" value="AdoMet_MTases"/>
    <property type="match status" value="1"/>
</dbReference>
<accession>A0A066ZQN5</accession>
<dbReference type="InterPro" id="IPR029063">
    <property type="entry name" value="SAM-dependent_MTases_sf"/>
</dbReference>
<feature type="active site" description="Nucleophile" evidence="9">
    <location>
        <position position="353"/>
    </location>
</feature>
<dbReference type="PROSITE" id="PS51687">
    <property type="entry name" value="SAM_MT_RNA_M5U"/>
    <property type="match status" value="1"/>
</dbReference>
<keyword evidence="4 9" id="KW-0808">Transferase</keyword>
<dbReference type="Pfam" id="PF01938">
    <property type="entry name" value="TRAM"/>
    <property type="match status" value="1"/>
</dbReference>
<evidence type="ECO:0000256" key="3">
    <source>
        <dbReference type="ARBA" id="ARBA00022603"/>
    </source>
</evidence>
<dbReference type="FunFam" id="3.40.50.150:FF:000009">
    <property type="entry name" value="23S rRNA (Uracil(1939)-C(5))-methyltransferase RlmD"/>
    <property type="match status" value="1"/>
</dbReference>
<keyword evidence="3 9" id="KW-0489">Methyltransferase</keyword>
<name>A0A066ZQN5_HYDMR</name>
<dbReference type="Gene3D" id="2.40.50.140">
    <property type="entry name" value="Nucleic acid-binding proteins"/>
    <property type="match status" value="1"/>
</dbReference>
<dbReference type="InterPro" id="IPR010280">
    <property type="entry name" value="U5_MeTrfase_fam"/>
</dbReference>
<organism evidence="11 12">
    <name type="scientific">Hydrogenovibrio marinus</name>
    <dbReference type="NCBI Taxonomy" id="28885"/>
    <lineage>
        <taxon>Bacteria</taxon>
        <taxon>Pseudomonadati</taxon>
        <taxon>Pseudomonadota</taxon>
        <taxon>Gammaproteobacteria</taxon>
        <taxon>Thiotrichales</taxon>
        <taxon>Piscirickettsiaceae</taxon>
        <taxon>Hydrogenovibrio</taxon>
    </lineage>
</organism>
<feature type="binding site" evidence="9">
    <location>
        <position position="327"/>
    </location>
    <ligand>
        <name>S-adenosyl-L-methionine</name>
        <dbReference type="ChEBI" id="CHEBI:59789"/>
    </ligand>
</feature>
<dbReference type="EMBL" id="JMIU01000001">
    <property type="protein sequence ID" value="KDN96113.1"/>
    <property type="molecule type" value="Genomic_DNA"/>
</dbReference>
<dbReference type="PANTHER" id="PTHR11061">
    <property type="entry name" value="RNA M5U METHYLTRANSFERASE"/>
    <property type="match status" value="1"/>
</dbReference>
<dbReference type="Gene3D" id="3.40.50.150">
    <property type="entry name" value="Vaccinia Virus protein VP39"/>
    <property type="match status" value="2"/>
</dbReference>
<dbReference type="Pfam" id="PF05958">
    <property type="entry name" value="tRNA_U5-meth_tr"/>
    <property type="match status" value="1"/>
</dbReference>
<keyword evidence="1" id="KW-0004">4Fe-4S</keyword>
<dbReference type="PANTHER" id="PTHR11061:SF49">
    <property type="entry name" value="23S RRNA (URACIL(1939)-C(5))-METHYLTRANSFERASE RLMD"/>
    <property type="match status" value="1"/>
</dbReference>
<evidence type="ECO:0000313" key="11">
    <source>
        <dbReference type="EMBL" id="KDN96113.1"/>
    </source>
</evidence>
<protein>
    <submittedName>
        <fullName evidence="11">23S rRNA methyltransferase</fullName>
    </submittedName>
</protein>
<evidence type="ECO:0000256" key="7">
    <source>
        <dbReference type="ARBA" id="ARBA00052756"/>
    </source>
</evidence>
<dbReference type="InterPro" id="IPR002792">
    <property type="entry name" value="TRAM_dom"/>
</dbReference>
<evidence type="ECO:0000259" key="10">
    <source>
        <dbReference type="PROSITE" id="PS50926"/>
    </source>
</evidence>
<keyword evidence="6" id="KW-0411">Iron-sulfur</keyword>
<feature type="binding site" evidence="9">
    <location>
        <position position="228"/>
    </location>
    <ligand>
        <name>S-adenosyl-L-methionine</name>
        <dbReference type="ChEBI" id="CHEBI:59789"/>
    </ligand>
</feature>
<feature type="binding site" evidence="9">
    <location>
        <position position="257"/>
    </location>
    <ligand>
        <name>S-adenosyl-L-methionine</name>
        <dbReference type="ChEBI" id="CHEBI:59789"/>
    </ligand>
</feature>
<evidence type="ECO:0000256" key="9">
    <source>
        <dbReference type="PROSITE-ProRule" id="PRU01024"/>
    </source>
</evidence>
<comment type="similarity">
    <text evidence="9">Belongs to the class I-like SAM-binding methyltransferase superfamily. RNA M5U methyltransferase family.</text>
</comment>
<reference evidence="11 12" key="1">
    <citation type="submission" date="2014-04" db="EMBL/GenBank/DDBJ databases">
        <title>Draft genome sequence of Hydrogenovibrio marinus MH-110, a model organism for aerobic H2 metabolism.</title>
        <authorList>
            <person name="Cha H.J."/>
            <person name="Jo B.H."/>
            <person name="Hwang B.H."/>
        </authorList>
    </citation>
    <scope>NUCLEOTIDE SEQUENCE [LARGE SCALE GENOMIC DNA]</scope>
    <source>
        <strain evidence="11 12">MH-110</strain>
    </source>
</reference>
<sequence length="410" mass="45809">MILEQIEVIDLSHDGRGIGRVEGKTVFIEGAIPGDKVTARITQLQKTYDEAVLVEVLSPSEHRIEPFCSVYGECGGCQLQHADINAQREWKAKHFLTALTKAVDAKKCKIVEPLVGDDQAYRRRARFVFGKHKADKIAKFGFRAKASSEMVDIESCPLLTAEMNQALHVKREQCLPLASRALKEVTLVESVLPGEPPQMIWSDDDSVSAAHYALNDLVFDFPKDGFIQVNAEINQKMVAQAMDWLELEASNAVLDLFCGVGNFTLPIAQKVSKVIGVEGDPNLVDFAQKNAEKNGLSQATFYKADLFESAKDFHWFHHQKYDRVLLDPGRQGAMSICQQMGKLNAQIIVYVSCNASTLIRDVQLLEKQGYQLRKAGFMDMFPHTSHAEVMVQLVKTKKTAKKKLPGVFRI</sequence>
<feature type="domain" description="TRAM" evidence="10">
    <location>
        <begin position="1"/>
        <end position="55"/>
    </location>
</feature>
<evidence type="ECO:0000256" key="6">
    <source>
        <dbReference type="ARBA" id="ARBA00023014"/>
    </source>
</evidence>
<evidence type="ECO:0000313" key="12">
    <source>
        <dbReference type="Proteomes" id="UP000027341"/>
    </source>
</evidence>
<feature type="binding site" evidence="9">
    <location>
        <position position="278"/>
    </location>
    <ligand>
        <name>S-adenosyl-L-methionine</name>
        <dbReference type="ChEBI" id="CHEBI:59789"/>
    </ligand>
</feature>
<dbReference type="FunFam" id="2.40.50.140:FF:000097">
    <property type="entry name" value="23S rRNA (uracil(1939)-C(5))-methyltransferase RlmD"/>
    <property type="match status" value="1"/>
</dbReference>
<dbReference type="GO" id="GO:0070475">
    <property type="term" value="P:rRNA base methylation"/>
    <property type="evidence" value="ECO:0007669"/>
    <property type="project" value="TreeGrafter"/>
</dbReference>
<proteinExistence type="inferred from homology"/>